<accession>A0A8H4UP44</accession>
<feature type="region of interest" description="Disordered" evidence="1">
    <location>
        <begin position="338"/>
        <end position="376"/>
    </location>
</feature>
<dbReference type="EMBL" id="JABEYC010000232">
    <property type="protein sequence ID" value="KAF4980451.1"/>
    <property type="molecule type" value="Genomic_DNA"/>
</dbReference>
<comment type="caution">
    <text evidence="4">The sequence shown here is derived from an EMBL/GenBank/DDBJ whole genome shotgun (WGS) entry which is preliminary data.</text>
</comment>
<keyword evidence="5" id="KW-1185">Reference proteome</keyword>
<evidence type="ECO:0000256" key="3">
    <source>
        <dbReference type="SAM" id="SignalP"/>
    </source>
</evidence>
<gene>
    <name evidence="4" type="ORF">FZEAL_3537</name>
</gene>
<evidence type="ECO:0000256" key="1">
    <source>
        <dbReference type="SAM" id="MobiDB-lite"/>
    </source>
</evidence>
<dbReference type="OrthoDB" id="5426678at2759"/>
<evidence type="ECO:0000256" key="2">
    <source>
        <dbReference type="SAM" id="Phobius"/>
    </source>
</evidence>
<keyword evidence="3" id="KW-0732">Signal</keyword>
<name>A0A8H4UP44_9HYPO</name>
<dbReference type="AlphaFoldDB" id="A0A8H4UP44"/>
<evidence type="ECO:0000313" key="4">
    <source>
        <dbReference type="EMBL" id="KAF4980451.1"/>
    </source>
</evidence>
<feature type="chain" id="PRO_5034537130" description="Exo-alpha-sialidase / neuraminidase" evidence="3">
    <location>
        <begin position="21"/>
        <end position="376"/>
    </location>
</feature>
<dbReference type="Proteomes" id="UP000635477">
    <property type="component" value="Unassembled WGS sequence"/>
</dbReference>
<protein>
    <recommendedName>
        <fullName evidence="6">Exo-alpha-sialidase / neuraminidase</fullName>
    </recommendedName>
</protein>
<sequence>MRGLLAGLSTAALFFPSTRALQFTPNSECAALCTDGSNSTSTDSNASTTNSSDITCKDDDFSSSGKGISFKNCMNCLQKSDATWKDESDVYWFLYNVRYAFDVCLYSYPDAVDSGTINSPCNIDGACAPLEDALEESLLNVDDDNQFDYCKANDSIIEGASYKECINCLRSTESQKYLANFLVALKAGCKQSPEQGDIIGLSGTIFTASAINITDPDTHETLPGDGGAPVGSMTTGTIVGIAVGCSLAGVGLIYLLFIYCCRNRRRGGIKIDSPTPETPMNDHRMYGIQKSSYFNDGPVHAHSTGRDSTRPVGHARTMSNAEYYDAPGQNTQANVNYHYAPHSKSNGPNGALPAHPAYLPQVTSRVPKSMPPPPRR</sequence>
<keyword evidence="2" id="KW-0472">Membrane</keyword>
<proteinExistence type="predicted"/>
<reference evidence="4" key="2">
    <citation type="submission" date="2020-05" db="EMBL/GenBank/DDBJ databases">
        <authorList>
            <person name="Kim H.-S."/>
            <person name="Proctor R.H."/>
            <person name="Brown D.W."/>
        </authorList>
    </citation>
    <scope>NUCLEOTIDE SEQUENCE</scope>
    <source>
        <strain evidence="4">NRRL 22465</strain>
    </source>
</reference>
<feature type="transmembrane region" description="Helical" evidence="2">
    <location>
        <begin position="238"/>
        <end position="260"/>
    </location>
</feature>
<reference evidence="4" key="1">
    <citation type="journal article" date="2020" name="BMC Genomics">
        <title>Correction to: Identification and distribution of gene clusters required for synthesis of sphingolipid metabolism inhibitors in diverse species of the filamentous fungus Fusarium.</title>
        <authorList>
            <person name="Kim H.S."/>
            <person name="Lohmar J.M."/>
            <person name="Busman M."/>
            <person name="Brown D.W."/>
            <person name="Naumann T.A."/>
            <person name="Divon H.H."/>
            <person name="Lysoe E."/>
            <person name="Uhlig S."/>
            <person name="Proctor R.H."/>
        </authorList>
    </citation>
    <scope>NUCLEOTIDE SEQUENCE</scope>
    <source>
        <strain evidence="4">NRRL 22465</strain>
    </source>
</reference>
<keyword evidence="2" id="KW-1133">Transmembrane helix</keyword>
<feature type="signal peptide" evidence="3">
    <location>
        <begin position="1"/>
        <end position="20"/>
    </location>
</feature>
<evidence type="ECO:0008006" key="6">
    <source>
        <dbReference type="Google" id="ProtNLM"/>
    </source>
</evidence>
<keyword evidence="2" id="KW-0812">Transmembrane</keyword>
<organism evidence="4 5">
    <name type="scientific">Fusarium zealandicum</name>
    <dbReference type="NCBI Taxonomy" id="1053134"/>
    <lineage>
        <taxon>Eukaryota</taxon>
        <taxon>Fungi</taxon>
        <taxon>Dikarya</taxon>
        <taxon>Ascomycota</taxon>
        <taxon>Pezizomycotina</taxon>
        <taxon>Sordariomycetes</taxon>
        <taxon>Hypocreomycetidae</taxon>
        <taxon>Hypocreales</taxon>
        <taxon>Nectriaceae</taxon>
        <taxon>Fusarium</taxon>
        <taxon>Fusarium staphyleae species complex</taxon>
    </lineage>
</organism>
<evidence type="ECO:0000313" key="5">
    <source>
        <dbReference type="Proteomes" id="UP000635477"/>
    </source>
</evidence>